<evidence type="ECO:0000313" key="13">
    <source>
        <dbReference type="EMBL" id="AFX98998.1"/>
    </source>
</evidence>
<dbReference type="UniPathway" id="UPA00159">
    <property type="reaction ID" value="UER00275"/>
</dbReference>
<evidence type="ECO:0000256" key="5">
    <source>
        <dbReference type="ARBA" id="ARBA00022679"/>
    </source>
</evidence>
<dbReference type="Gene3D" id="3.40.1160.10">
    <property type="entry name" value="Acetylglutamate kinase-like"/>
    <property type="match status" value="1"/>
</dbReference>
<keyword evidence="8 11" id="KW-0067">ATP-binding</keyword>
<dbReference type="RefSeq" id="WP_015088496.1">
    <property type="nucleotide sequence ID" value="NC_019566.1"/>
</dbReference>
<feature type="domain" description="Aspartate/glutamate/uridylate kinase" evidence="12">
    <location>
        <begin position="23"/>
        <end position="231"/>
    </location>
</feature>
<organism evidence="13 14">
    <name type="scientific">Candidatus Endolissoclinum faulkneri L2</name>
    <dbReference type="NCBI Taxonomy" id="1193729"/>
    <lineage>
        <taxon>Bacteria</taxon>
        <taxon>Pseudomonadati</taxon>
        <taxon>Pseudomonadota</taxon>
        <taxon>Alphaproteobacteria</taxon>
        <taxon>Rhodospirillales</taxon>
        <taxon>Rhodospirillaceae</taxon>
        <taxon>Candidatus Endolissoclinum</taxon>
    </lineage>
</organism>
<comment type="caution">
    <text evidence="11">Lacks conserved residue(s) required for the propagation of feature annotation.</text>
</comment>
<keyword evidence="14" id="KW-1185">Reference proteome</keyword>
<keyword evidence="7 11" id="KW-0418">Kinase</keyword>
<comment type="function">
    <text evidence="11">Catalyzes the reversible phosphorylation of UMP to UDP.</text>
</comment>
<dbReference type="HOGENOM" id="CLU_033861_0_0_5"/>
<dbReference type="PATRIC" id="fig|1193729.4.peg.446"/>
<feature type="binding site" evidence="11">
    <location>
        <position position="69"/>
    </location>
    <ligand>
        <name>UMP</name>
        <dbReference type="ChEBI" id="CHEBI:57865"/>
    </ligand>
</feature>
<comment type="activity regulation">
    <text evidence="11">Inhibited by UTP.</text>
</comment>
<name>K7Z4R3_9PROT</name>
<dbReference type="PANTHER" id="PTHR42833:SF4">
    <property type="entry name" value="URIDYLATE KINASE PUMPKIN, CHLOROPLASTIC"/>
    <property type="match status" value="1"/>
</dbReference>
<reference evidence="13 14" key="1">
    <citation type="journal article" date="2012" name="Proc. Natl. Acad. Sci. U.S.A.">
        <title>Genome streamlining and chemical defense in a coral reef symbiosis.</title>
        <authorList>
            <person name="Kwan J.C."/>
            <person name="Donia M.S."/>
            <person name="Han A.W."/>
            <person name="Hirose E."/>
            <person name="Haygood M.G."/>
            <person name="Schmidt E.W."/>
        </authorList>
    </citation>
    <scope>NUCLEOTIDE SEQUENCE [LARGE SCALE GENOMIC DNA]</scope>
    <source>
        <strain evidence="13 14">L2</strain>
    </source>
</reference>
<feature type="binding site" evidence="11">
    <location>
        <position position="74"/>
    </location>
    <ligand>
        <name>ATP</name>
        <dbReference type="ChEBI" id="CHEBI:30616"/>
    </ligand>
</feature>
<dbReference type="GO" id="GO:0044210">
    <property type="term" value="P:'de novo' CTP biosynthetic process"/>
    <property type="evidence" value="ECO:0007669"/>
    <property type="project" value="UniProtKB-UniRule"/>
</dbReference>
<evidence type="ECO:0000256" key="4">
    <source>
        <dbReference type="ARBA" id="ARBA00022490"/>
    </source>
</evidence>
<evidence type="ECO:0000256" key="3">
    <source>
        <dbReference type="ARBA" id="ARBA00007614"/>
    </source>
</evidence>
<evidence type="ECO:0000256" key="10">
    <source>
        <dbReference type="ARBA" id="ARBA00047767"/>
    </source>
</evidence>
<evidence type="ECO:0000256" key="2">
    <source>
        <dbReference type="ARBA" id="ARBA00004791"/>
    </source>
</evidence>
<dbReference type="GO" id="GO:0006225">
    <property type="term" value="P:UDP biosynthetic process"/>
    <property type="evidence" value="ECO:0007669"/>
    <property type="project" value="TreeGrafter"/>
</dbReference>
<gene>
    <name evidence="11 13" type="primary">pyrH</name>
    <name evidence="13" type="ORF">A1OE_813</name>
</gene>
<dbReference type="CDD" id="cd04254">
    <property type="entry name" value="AAK_UMPK-PyrH-Ec"/>
    <property type="match status" value="1"/>
</dbReference>
<dbReference type="FunFam" id="3.40.1160.10:FF:000001">
    <property type="entry name" value="Uridylate kinase"/>
    <property type="match status" value="1"/>
</dbReference>
<dbReference type="STRING" id="1193729.A1OE_813"/>
<dbReference type="AlphaFoldDB" id="K7Z4R3"/>
<dbReference type="KEGG" id="thal:A1OE_813"/>
<dbReference type="OrthoDB" id="9807458at2"/>
<keyword evidence="9 11" id="KW-0665">Pyrimidine biosynthesis</keyword>
<dbReference type="Proteomes" id="UP000010077">
    <property type="component" value="Chromosome"/>
</dbReference>
<feature type="binding site" evidence="11">
    <location>
        <begin position="150"/>
        <end position="157"/>
    </location>
    <ligand>
        <name>UMP</name>
        <dbReference type="ChEBI" id="CHEBI:57865"/>
    </ligand>
</feature>
<feature type="binding site" evidence="11">
    <location>
        <begin position="27"/>
        <end position="30"/>
    </location>
    <ligand>
        <name>ATP</name>
        <dbReference type="ChEBI" id="CHEBI:30616"/>
    </ligand>
</feature>
<comment type="catalytic activity">
    <reaction evidence="10 11">
        <text>UMP + ATP = UDP + ADP</text>
        <dbReference type="Rhea" id="RHEA:24400"/>
        <dbReference type="ChEBI" id="CHEBI:30616"/>
        <dbReference type="ChEBI" id="CHEBI:57865"/>
        <dbReference type="ChEBI" id="CHEBI:58223"/>
        <dbReference type="ChEBI" id="CHEBI:456216"/>
        <dbReference type="EC" id="2.7.4.22"/>
    </reaction>
</comment>
<sequence length="253" mass="27685">MAKNSCQETAKNEAKKSTTSYRRVLLKISGEFIMGDFAYGIDPKMVDWVAREIYLVSKSGAEICLVIGGGNIFRGISAKVAGIERVTGDYMGMLATIINSLAMQSALERHNIQTRVMSALPIAAVCEPYIRRRAMRHMDKGRVVIFAAGTGNPFFTTDTAAALRASEMGCQALLKATKVDGVYDADPMKVSTAKRYDRLSYMEVLTRDLKVMDASAISLARENDIPILVFSINNSGAFADVVQAKGRYTIITE</sequence>
<evidence type="ECO:0000256" key="11">
    <source>
        <dbReference type="HAMAP-Rule" id="MF_01220"/>
    </source>
</evidence>
<dbReference type="InterPro" id="IPR001048">
    <property type="entry name" value="Asp/Glu/Uridylate_kinase"/>
</dbReference>
<evidence type="ECO:0000259" key="12">
    <source>
        <dbReference type="Pfam" id="PF00696"/>
    </source>
</evidence>
<dbReference type="NCBIfam" id="TIGR02075">
    <property type="entry name" value="pyrH_bact"/>
    <property type="match status" value="1"/>
</dbReference>
<feature type="binding site" evidence="11">
    <location>
        <position position="177"/>
    </location>
    <ligand>
        <name>ATP</name>
        <dbReference type="ChEBI" id="CHEBI:30616"/>
    </ligand>
</feature>
<proteinExistence type="inferred from homology"/>
<protein>
    <recommendedName>
        <fullName evidence="11">Uridylate kinase</fullName>
        <shortName evidence="11">UK</shortName>
        <ecNumber evidence="11">2.7.4.22</ecNumber>
    </recommendedName>
    <alternativeName>
        <fullName evidence="11">Uridine monophosphate kinase</fullName>
        <shortName evidence="11">UMP kinase</shortName>
        <shortName evidence="11">UMPK</shortName>
    </alternativeName>
</protein>
<dbReference type="EMBL" id="CP003539">
    <property type="protein sequence ID" value="AFX98998.1"/>
    <property type="molecule type" value="Genomic_DNA"/>
</dbReference>
<feature type="binding site" evidence="11">
    <location>
        <position position="70"/>
    </location>
    <ligand>
        <name>ATP</name>
        <dbReference type="ChEBI" id="CHEBI:30616"/>
    </ligand>
</feature>
<comment type="subcellular location">
    <subcellularLocation>
        <location evidence="1 11">Cytoplasm</location>
    </subcellularLocation>
</comment>
<accession>K7Z4R3</accession>
<evidence type="ECO:0000256" key="1">
    <source>
        <dbReference type="ARBA" id="ARBA00004496"/>
    </source>
</evidence>
<comment type="similarity">
    <text evidence="3 11">Belongs to the UMP kinase family.</text>
</comment>
<dbReference type="InterPro" id="IPR036393">
    <property type="entry name" value="AceGlu_kinase-like_sf"/>
</dbReference>
<dbReference type="GO" id="GO:0005829">
    <property type="term" value="C:cytosol"/>
    <property type="evidence" value="ECO:0007669"/>
    <property type="project" value="TreeGrafter"/>
</dbReference>
<dbReference type="PANTHER" id="PTHR42833">
    <property type="entry name" value="URIDYLATE KINASE"/>
    <property type="match status" value="1"/>
</dbReference>
<dbReference type="Pfam" id="PF00696">
    <property type="entry name" value="AA_kinase"/>
    <property type="match status" value="1"/>
</dbReference>
<keyword evidence="4 11" id="KW-0963">Cytoplasm</keyword>
<evidence type="ECO:0000256" key="7">
    <source>
        <dbReference type="ARBA" id="ARBA00022777"/>
    </source>
</evidence>
<dbReference type="PIRSF" id="PIRSF005650">
    <property type="entry name" value="Uridylate_kin"/>
    <property type="match status" value="1"/>
</dbReference>
<feature type="binding site" evidence="11">
    <location>
        <position position="183"/>
    </location>
    <ligand>
        <name>ATP</name>
        <dbReference type="ChEBI" id="CHEBI:30616"/>
    </ligand>
</feature>
<dbReference type="HAMAP" id="MF_01220_B">
    <property type="entry name" value="PyrH_B"/>
    <property type="match status" value="1"/>
</dbReference>
<dbReference type="SUPFAM" id="SSF53633">
    <property type="entry name" value="Carbamate kinase-like"/>
    <property type="match status" value="1"/>
</dbReference>
<dbReference type="InterPro" id="IPR015963">
    <property type="entry name" value="Uridylate_kinase_bac"/>
</dbReference>
<dbReference type="GO" id="GO:0005524">
    <property type="term" value="F:ATP binding"/>
    <property type="evidence" value="ECO:0007669"/>
    <property type="project" value="UniProtKB-KW"/>
</dbReference>
<evidence type="ECO:0000256" key="9">
    <source>
        <dbReference type="ARBA" id="ARBA00022975"/>
    </source>
</evidence>
<evidence type="ECO:0000256" key="6">
    <source>
        <dbReference type="ARBA" id="ARBA00022741"/>
    </source>
</evidence>
<evidence type="ECO:0000313" key="14">
    <source>
        <dbReference type="Proteomes" id="UP000010077"/>
    </source>
</evidence>
<dbReference type="EC" id="2.7.4.22" evidence="11"/>
<comment type="subunit">
    <text evidence="11">Homohexamer.</text>
</comment>
<evidence type="ECO:0000256" key="8">
    <source>
        <dbReference type="ARBA" id="ARBA00022840"/>
    </source>
</evidence>
<feature type="binding site" evidence="11">
    <location>
        <position position="89"/>
    </location>
    <ligand>
        <name>UMP</name>
        <dbReference type="ChEBI" id="CHEBI:57865"/>
    </ligand>
</feature>
<dbReference type="GO" id="GO:0033862">
    <property type="term" value="F:UMP kinase activity"/>
    <property type="evidence" value="ECO:0007669"/>
    <property type="project" value="UniProtKB-EC"/>
</dbReference>
<comment type="pathway">
    <text evidence="2 11">Pyrimidine metabolism; CTP biosynthesis via de novo pathway; UDP from UMP (UMPK route): step 1/1.</text>
</comment>
<dbReference type="eggNOG" id="COG0528">
    <property type="taxonomic scope" value="Bacteria"/>
</dbReference>
<keyword evidence="5 11" id="KW-0808">Transferase</keyword>
<feature type="binding site" evidence="11">
    <location>
        <position position="186"/>
    </location>
    <ligand>
        <name>ATP</name>
        <dbReference type="ChEBI" id="CHEBI:30616"/>
    </ligand>
</feature>
<dbReference type="InterPro" id="IPR011817">
    <property type="entry name" value="Uridylate_kinase"/>
</dbReference>
<keyword evidence="6 11" id="KW-0547">Nucleotide-binding</keyword>